<sequence length="783" mass="83748">MRFSTKNSGPIAFWIAPNVNGRNAYITLAEANGGVVVDSQDQATILLVDRMSKLGGQMVRIWGGTPGKKVLDAQWLDECISKGRLLMREDHWGGWRASKVQNTAARDVPGVSKPPMISRFQPSSQTPLGGHGVRVADLGERPSSDASVPGTPSSTSTKLTDEVSRPTPAALPQEPVAGPSAGLSRKRKSKLAKGLFTREGVSLRFCVTHEVGNRTDVVKMIEDNGGKVIGSASVDGANFAILPLPLHKLQHCTEQIVQADKDGIPIVKKSWIEESVEEDKLLDYAPYINDSARTILQKQHGLNKSFAPKPTSQVGPSSTSLPRPPTPNHSPTDVGMAGFQSSLDSSTSAHNATLPEAPSIPTQTPIHSRTRNNDFPDPGINSTHIHPASRATRGIVPSNVQTTTSRPTSWAAPTAVPLQINPTNRELEPNSVFARSLPQQDPPSSPIDEILPAIKIPTAPAVPSTPVASQETRSSLWQNAGQTQHASQSPVTPTALAASGHQLPTQLTPLEFPRLRNYYTDEEDRSAIAYCREQLIEDSSNSHARMARGLARMYPRHTERGWHKRLLSNLRAELALVAAEAAAIRELRYGAPRSSHVIGGSVPVAGPSSSSLAGPGQPPRRPPPSPSSTPSLLKRARVEMAAPPTPVLPTPMNPGPSRPPPGPAPSQPPASSSSASPLTKPTSTSATSPSDTRASWPVAPPVAVPVSSSSANYTTLSGTSPYERDLHTIVDFFANMDESIVDSDMAWDALPSVVKHSCETQATWEAFYSQHEDEIVRLVTEGD</sequence>
<reference evidence="3 4" key="1">
    <citation type="journal article" date="2015" name="Fungal Genet. Biol.">
        <title>Evolution of novel wood decay mechanisms in Agaricales revealed by the genome sequences of Fistulina hepatica and Cylindrobasidium torrendii.</title>
        <authorList>
            <person name="Floudas D."/>
            <person name="Held B.W."/>
            <person name="Riley R."/>
            <person name="Nagy L.G."/>
            <person name="Koehler G."/>
            <person name="Ransdell A.S."/>
            <person name="Younus H."/>
            <person name="Chow J."/>
            <person name="Chiniquy J."/>
            <person name="Lipzen A."/>
            <person name="Tritt A."/>
            <person name="Sun H."/>
            <person name="Haridas S."/>
            <person name="LaButti K."/>
            <person name="Ohm R.A."/>
            <person name="Kues U."/>
            <person name="Blanchette R.A."/>
            <person name="Grigoriev I.V."/>
            <person name="Minto R.E."/>
            <person name="Hibbett D.S."/>
        </authorList>
    </citation>
    <scope>NUCLEOTIDE SEQUENCE [LARGE SCALE GENOMIC DNA]</scope>
    <source>
        <strain evidence="3 4">FP15055 ss-10</strain>
    </source>
</reference>
<evidence type="ECO:0000313" key="3">
    <source>
        <dbReference type="EMBL" id="KIY71008.1"/>
    </source>
</evidence>
<dbReference type="PROSITE" id="PS50172">
    <property type="entry name" value="BRCT"/>
    <property type="match status" value="2"/>
</dbReference>
<dbReference type="Gene3D" id="3.40.50.10190">
    <property type="entry name" value="BRCT domain"/>
    <property type="match status" value="2"/>
</dbReference>
<protein>
    <recommendedName>
        <fullName evidence="2">BRCT domain-containing protein</fullName>
    </recommendedName>
</protein>
<feature type="compositionally biased region" description="Pro residues" evidence="1">
    <location>
        <begin position="616"/>
        <end position="627"/>
    </location>
</feature>
<dbReference type="InterPro" id="IPR036420">
    <property type="entry name" value="BRCT_dom_sf"/>
</dbReference>
<dbReference type="STRING" id="1314674.A0A0D7BKD4"/>
<feature type="compositionally biased region" description="Polar residues" evidence="1">
    <location>
        <begin position="470"/>
        <end position="492"/>
    </location>
</feature>
<feature type="region of interest" description="Disordered" evidence="1">
    <location>
        <begin position="304"/>
        <end position="367"/>
    </location>
</feature>
<dbReference type="OrthoDB" id="426865at2759"/>
<feature type="region of interest" description="Disordered" evidence="1">
    <location>
        <begin position="105"/>
        <end position="187"/>
    </location>
</feature>
<dbReference type="EMBL" id="KN880460">
    <property type="protein sequence ID" value="KIY71008.1"/>
    <property type="molecule type" value="Genomic_DNA"/>
</dbReference>
<evidence type="ECO:0000256" key="1">
    <source>
        <dbReference type="SAM" id="MobiDB-lite"/>
    </source>
</evidence>
<feature type="region of interest" description="Disordered" evidence="1">
    <location>
        <begin position="643"/>
        <end position="718"/>
    </location>
</feature>
<dbReference type="InterPro" id="IPR001357">
    <property type="entry name" value="BRCT_dom"/>
</dbReference>
<gene>
    <name evidence="3" type="ORF">CYLTODRAFT_408503</name>
</gene>
<dbReference type="AlphaFoldDB" id="A0A0D7BKD4"/>
<feature type="compositionally biased region" description="Low complexity" evidence="1">
    <location>
        <begin position="600"/>
        <end position="615"/>
    </location>
</feature>
<name>A0A0D7BKD4_9AGAR</name>
<feature type="region of interest" description="Disordered" evidence="1">
    <location>
        <begin position="600"/>
        <end position="631"/>
    </location>
</feature>
<dbReference type="SUPFAM" id="SSF52113">
    <property type="entry name" value="BRCT domain"/>
    <property type="match status" value="2"/>
</dbReference>
<feature type="compositionally biased region" description="Polar residues" evidence="1">
    <location>
        <begin position="144"/>
        <end position="158"/>
    </location>
</feature>
<feature type="domain" description="BRCT" evidence="2">
    <location>
        <begin position="213"/>
        <end position="289"/>
    </location>
</feature>
<feature type="region of interest" description="Disordered" evidence="1">
    <location>
        <begin position="461"/>
        <end position="495"/>
    </location>
</feature>
<feature type="compositionally biased region" description="Low complexity" evidence="1">
    <location>
        <begin position="669"/>
        <end position="697"/>
    </location>
</feature>
<proteinExistence type="predicted"/>
<keyword evidence="4" id="KW-1185">Reference proteome</keyword>
<feature type="compositionally biased region" description="Polar residues" evidence="1">
    <location>
        <begin position="339"/>
        <end position="351"/>
    </location>
</feature>
<evidence type="ECO:0000313" key="4">
    <source>
        <dbReference type="Proteomes" id="UP000054007"/>
    </source>
</evidence>
<organism evidence="3 4">
    <name type="scientific">Cylindrobasidium torrendii FP15055 ss-10</name>
    <dbReference type="NCBI Taxonomy" id="1314674"/>
    <lineage>
        <taxon>Eukaryota</taxon>
        <taxon>Fungi</taxon>
        <taxon>Dikarya</taxon>
        <taxon>Basidiomycota</taxon>
        <taxon>Agaricomycotina</taxon>
        <taxon>Agaricomycetes</taxon>
        <taxon>Agaricomycetidae</taxon>
        <taxon>Agaricales</taxon>
        <taxon>Marasmiineae</taxon>
        <taxon>Physalacriaceae</taxon>
        <taxon>Cylindrobasidium</taxon>
    </lineage>
</organism>
<accession>A0A0D7BKD4</accession>
<dbReference type="SMART" id="SM00292">
    <property type="entry name" value="BRCT"/>
    <property type="match status" value="2"/>
</dbReference>
<feature type="domain" description="BRCT" evidence="2">
    <location>
        <begin position="28"/>
        <end position="93"/>
    </location>
</feature>
<evidence type="ECO:0000259" key="2">
    <source>
        <dbReference type="PROSITE" id="PS50172"/>
    </source>
</evidence>
<dbReference type="Pfam" id="PF16589">
    <property type="entry name" value="BRCT_2"/>
    <property type="match status" value="2"/>
</dbReference>
<dbReference type="Proteomes" id="UP000054007">
    <property type="component" value="Unassembled WGS sequence"/>
</dbReference>
<feature type="compositionally biased region" description="Pro residues" evidence="1">
    <location>
        <begin position="643"/>
        <end position="668"/>
    </location>
</feature>